<comment type="caution">
    <text evidence="14">The sequence shown here is derived from an EMBL/GenBank/DDBJ whole genome shotgun (WGS) entry which is preliminary data.</text>
</comment>
<dbReference type="EMBL" id="JAFEMO010000004">
    <property type="protein sequence ID" value="KAH7571963.1"/>
    <property type="molecule type" value="Genomic_DNA"/>
</dbReference>
<dbReference type="Gene3D" id="3.40.50.300">
    <property type="entry name" value="P-loop containing nucleotide triphosphate hydrolases"/>
    <property type="match status" value="3"/>
</dbReference>
<dbReference type="SUPFAM" id="SSF55729">
    <property type="entry name" value="Acyl-CoA N-acyltransferases (Nat)"/>
    <property type="match status" value="1"/>
</dbReference>
<keyword evidence="5" id="KW-0547">Nucleotide-binding</keyword>
<evidence type="ECO:0000256" key="9">
    <source>
        <dbReference type="ARBA" id="ARBA00023158"/>
    </source>
</evidence>
<dbReference type="CDD" id="cd18808">
    <property type="entry name" value="SF1_C_Upf1"/>
    <property type="match status" value="1"/>
</dbReference>
<dbReference type="InterPro" id="IPR026122">
    <property type="entry name" value="MOV-10/SDE3_DEXXQ/H-box"/>
</dbReference>
<dbReference type="Pfam" id="PF13086">
    <property type="entry name" value="AAA_11"/>
    <property type="match status" value="2"/>
</dbReference>
<comment type="similarity">
    <text evidence="2">Belongs to the DNA2/NAM7 helicase family. SDE3 subfamily.</text>
</comment>
<keyword evidence="4" id="KW-0963">Cytoplasm</keyword>
<dbReference type="Gene3D" id="3.40.630.30">
    <property type="match status" value="1"/>
</dbReference>
<dbReference type="InterPro" id="IPR041679">
    <property type="entry name" value="DNA2/NAM7-like_C"/>
</dbReference>
<evidence type="ECO:0000256" key="10">
    <source>
        <dbReference type="ARBA" id="ARBA00047984"/>
    </source>
</evidence>
<evidence type="ECO:0000259" key="11">
    <source>
        <dbReference type="Pfam" id="PF13086"/>
    </source>
</evidence>
<keyword evidence="7" id="KW-0347">Helicase</keyword>
<comment type="subcellular location">
    <subcellularLocation>
        <location evidence="1">Cytoplasm</location>
    </subcellularLocation>
</comment>
<feature type="domain" description="DNA2/NAM7 helicase helicase" evidence="11">
    <location>
        <begin position="395"/>
        <end position="483"/>
    </location>
</feature>
<dbReference type="Pfam" id="PF21634">
    <property type="entry name" value="MOV-10_beta-barrel"/>
    <property type="match status" value="1"/>
</dbReference>
<evidence type="ECO:0000313" key="15">
    <source>
        <dbReference type="Proteomes" id="UP000827721"/>
    </source>
</evidence>
<dbReference type="InterPro" id="IPR027417">
    <property type="entry name" value="P-loop_NTPase"/>
</dbReference>
<evidence type="ECO:0000256" key="2">
    <source>
        <dbReference type="ARBA" id="ARBA00005601"/>
    </source>
</evidence>
<feature type="domain" description="DNA2/NAM7 helicase helicase" evidence="11">
    <location>
        <begin position="512"/>
        <end position="584"/>
    </location>
</feature>
<comment type="catalytic activity">
    <reaction evidence="10">
        <text>ATP + H2O = ADP + phosphate + H(+)</text>
        <dbReference type="Rhea" id="RHEA:13065"/>
        <dbReference type="ChEBI" id="CHEBI:15377"/>
        <dbReference type="ChEBI" id="CHEBI:15378"/>
        <dbReference type="ChEBI" id="CHEBI:30616"/>
        <dbReference type="ChEBI" id="CHEBI:43474"/>
        <dbReference type="ChEBI" id="CHEBI:456216"/>
        <dbReference type="EC" id="3.6.4.13"/>
    </reaction>
</comment>
<dbReference type="Proteomes" id="UP000827721">
    <property type="component" value="Unassembled WGS sequence"/>
</dbReference>
<dbReference type="InterPro" id="IPR049080">
    <property type="entry name" value="MOV-10-like_beta-barrel"/>
</dbReference>
<dbReference type="EC" id="3.6.4.13" evidence="3"/>
<accession>A0ABQ8I5Q4</accession>
<dbReference type="InterPro" id="IPR047187">
    <property type="entry name" value="SF1_C_Upf1"/>
</dbReference>
<dbReference type="InterPro" id="IPR041677">
    <property type="entry name" value="DNA2/NAM7_AAA_11"/>
</dbReference>
<evidence type="ECO:0000313" key="14">
    <source>
        <dbReference type="EMBL" id="KAH7571963.1"/>
    </source>
</evidence>
<evidence type="ECO:0000259" key="12">
    <source>
        <dbReference type="Pfam" id="PF13087"/>
    </source>
</evidence>
<keyword evidence="15" id="KW-1185">Reference proteome</keyword>
<dbReference type="PANTHER" id="PTHR45418">
    <property type="entry name" value="CANCER/TESTIS ANTIGEN 55"/>
    <property type="match status" value="1"/>
</dbReference>
<evidence type="ECO:0000259" key="13">
    <source>
        <dbReference type="Pfam" id="PF21634"/>
    </source>
</evidence>
<dbReference type="PANTHER" id="PTHR45418:SF1">
    <property type="entry name" value="CANCER_TESTIS ANTIGEN 55"/>
    <property type="match status" value="1"/>
</dbReference>
<reference evidence="14 15" key="1">
    <citation type="submission" date="2021-02" db="EMBL/GenBank/DDBJ databases">
        <title>Plant Genome Project.</title>
        <authorList>
            <person name="Zhang R.-G."/>
        </authorList>
    </citation>
    <scope>NUCLEOTIDE SEQUENCE [LARGE SCALE GENOMIC DNA]</scope>
    <source>
        <tissue evidence="14">Leaves</tissue>
    </source>
</reference>
<sequence>MSNRKKEEDEYSYIGDKGEIGFIDFKDDQSVSNYDPNEEGPTIISFPFPYVGGQPQSVLVGEISKCPITIENPTGDPIELWGIKIYCSNPADSFILSLMEPPSPNSKLGNPRGFLGLFAIEDRVLQPHKTLTIWLSCKPKEIGLHTTVVQFDVGDDRFERVVFLLAEDKVSQSLASSRPYARVARKKQFAVDQYVVSSRPARAAKQGFKFRLPEFQIPKDIRELVANNQIPQVLTEELVRENYFAFFSTLLVLEELHLEEDMRSHNMESVTMSKKGSYFLALQVPGLAERRPSLVHGDHVFVKFSYENAGDSAVYQGYIYRVEADEVILKFAKEFHIQHRNHSLYDVRFSYNRINMRRLYHAVEAAERLRSDVLFPSQSTKRRLNKAVPFVPFTNLNEEQMHSVEVILRCKGSPPYVIYGPPGTGKTMTLVEAILQVYTRKKDSRILVCAASNSAADHVLERLINNGVAEIKEHEIFRLNATSRAYEDVPPDYIHYCYFEESIFKCPPLRYLLHCRIIISTYMSSSLLHAEGIDCGSFSHIFLDEAGQASEPESMIPIANLCNRETVVVLAGDPKQLGPVVYSRDAEALGLGRTYLERLFESEFYRDEDERFVTKLVRNYRSHPAILDLPSKLFYKGELLACKEDTSSSICANVDFLANKEFPVLFFGIQGCDEREGNNPSWFNRIEASKVVDILNQLKATTDLNEADIGVITPYRQQVLKIKTALETRGMPDVKVGSVEQFQGQEREVIIVSTVRSTVVHNEFDRTYCLGFLSNPKRFNVAITRAKSLLIIVGNPHIVCQDPYWNKLLWYCFDNSSYQGCPAPERTDNREEELNPETNLNNEFKDLCCSSTHTRGQSSQLVEDFPEQPVTEKAEWEDFPELPQPVTDEAEWSDGWKPLRWETFTSKEEALTYIKDVCIPCPWHRSICIRDHSIRFVLIYPGLGNNRCRSDIGYAVAVEFWGQGVATKAVKIALKLFKISDGDDFMTWAGDGNVTKYCKWNTFTSRNDAMDFLQEVIRSHARCMAIYINDRPVGSILCEAVEGERSMEGRDWVCSERKVLGERDSKQLRWQFHVRSRSWECLDRVEESPVFRISWQVHGMMTLQGTVDGTNSLPGRMPWNSIRR</sequence>
<keyword evidence="6" id="KW-0378">Hydrolase</keyword>
<dbReference type="Gene3D" id="2.40.30.270">
    <property type="match status" value="1"/>
</dbReference>
<keyword evidence="8" id="KW-0067">ATP-binding</keyword>
<evidence type="ECO:0000256" key="8">
    <source>
        <dbReference type="ARBA" id="ARBA00022840"/>
    </source>
</evidence>
<evidence type="ECO:0000256" key="4">
    <source>
        <dbReference type="ARBA" id="ARBA00022490"/>
    </source>
</evidence>
<evidence type="ECO:0000256" key="6">
    <source>
        <dbReference type="ARBA" id="ARBA00022801"/>
    </source>
</evidence>
<evidence type="ECO:0000256" key="3">
    <source>
        <dbReference type="ARBA" id="ARBA00012552"/>
    </source>
</evidence>
<evidence type="ECO:0000256" key="5">
    <source>
        <dbReference type="ARBA" id="ARBA00022741"/>
    </source>
</evidence>
<protein>
    <recommendedName>
        <fullName evidence="3">RNA helicase</fullName>
        <ecNumber evidence="3">3.6.4.13</ecNumber>
    </recommendedName>
</protein>
<feature type="domain" description="DNA2/NAM7 helicase-like C-terminal" evidence="12">
    <location>
        <begin position="593"/>
        <end position="796"/>
    </location>
</feature>
<dbReference type="Pfam" id="PF13087">
    <property type="entry name" value="AAA_12"/>
    <property type="match status" value="1"/>
</dbReference>
<gene>
    <name evidence="14" type="ORF">JRO89_XS04G0175600</name>
</gene>
<proteinExistence type="inferred from homology"/>
<feature type="domain" description="Helicase MOV-10-like beta-barrel" evidence="13">
    <location>
        <begin position="265"/>
        <end position="349"/>
    </location>
</feature>
<dbReference type="SUPFAM" id="SSF52540">
    <property type="entry name" value="P-loop containing nucleoside triphosphate hydrolases"/>
    <property type="match status" value="1"/>
</dbReference>
<evidence type="ECO:0000256" key="7">
    <source>
        <dbReference type="ARBA" id="ARBA00022806"/>
    </source>
</evidence>
<organism evidence="14 15">
    <name type="scientific">Xanthoceras sorbifolium</name>
    <dbReference type="NCBI Taxonomy" id="99658"/>
    <lineage>
        <taxon>Eukaryota</taxon>
        <taxon>Viridiplantae</taxon>
        <taxon>Streptophyta</taxon>
        <taxon>Embryophyta</taxon>
        <taxon>Tracheophyta</taxon>
        <taxon>Spermatophyta</taxon>
        <taxon>Magnoliopsida</taxon>
        <taxon>eudicotyledons</taxon>
        <taxon>Gunneridae</taxon>
        <taxon>Pentapetalae</taxon>
        <taxon>rosids</taxon>
        <taxon>malvids</taxon>
        <taxon>Sapindales</taxon>
        <taxon>Sapindaceae</taxon>
        <taxon>Xanthoceroideae</taxon>
        <taxon>Xanthoceras</taxon>
    </lineage>
</organism>
<dbReference type="CDD" id="cd18038">
    <property type="entry name" value="DEXXQc_Helz-like"/>
    <property type="match status" value="1"/>
</dbReference>
<dbReference type="InterPro" id="IPR016181">
    <property type="entry name" value="Acyl_CoA_acyltransferase"/>
</dbReference>
<keyword evidence="9" id="KW-0943">RNA-mediated gene silencing</keyword>
<name>A0ABQ8I5Q4_9ROSI</name>
<evidence type="ECO:0000256" key="1">
    <source>
        <dbReference type="ARBA" id="ARBA00004496"/>
    </source>
</evidence>